<dbReference type="GO" id="GO:0008658">
    <property type="term" value="F:penicillin binding"/>
    <property type="evidence" value="ECO:0007669"/>
    <property type="project" value="InterPro"/>
</dbReference>
<dbReference type="Pfam" id="PF00905">
    <property type="entry name" value="Transpeptidase"/>
    <property type="match status" value="1"/>
</dbReference>
<feature type="signal peptide" evidence="2">
    <location>
        <begin position="1"/>
        <end position="28"/>
    </location>
</feature>
<proteinExistence type="predicted"/>
<dbReference type="PANTHER" id="PTHR30627:SF24">
    <property type="entry name" value="PENICILLIN-BINDING PROTEIN 4B"/>
    <property type="match status" value="1"/>
</dbReference>
<keyword evidence="2" id="KW-0732">Signal</keyword>
<feature type="domain" description="Penicillin-binding protein transpeptidase" evidence="3">
    <location>
        <begin position="157"/>
        <end position="475"/>
    </location>
</feature>
<dbReference type="Proteomes" id="UP000185478">
    <property type="component" value="Chromosome"/>
</dbReference>
<accession>A0A1L7CD35</accession>
<evidence type="ECO:0000313" key="5">
    <source>
        <dbReference type="EMBL" id="APT83762.1"/>
    </source>
</evidence>
<feature type="chain" id="PRO_5012228104" evidence="2">
    <location>
        <begin position="29"/>
        <end position="484"/>
    </location>
</feature>
<dbReference type="OrthoDB" id="9766847at2"/>
<evidence type="ECO:0000259" key="4">
    <source>
        <dbReference type="Pfam" id="PF21922"/>
    </source>
</evidence>
<gene>
    <name evidence="5" type="ORF">CAQU_00150</name>
</gene>
<feature type="compositionally biased region" description="Basic and acidic residues" evidence="1">
    <location>
        <begin position="418"/>
        <end position="429"/>
    </location>
</feature>
<dbReference type="AlphaFoldDB" id="A0A1L7CD35"/>
<dbReference type="SUPFAM" id="SSF56601">
    <property type="entry name" value="beta-lactamase/transpeptidase-like"/>
    <property type="match status" value="1"/>
</dbReference>
<evidence type="ECO:0000259" key="3">
    <source>
        <dbReference type="Pfam" id="PF00905"/>
    </source>
</evidence>
<keyword evidence="6" id="KW-1185">Reference proteome</keyword>
<evidence type="ECO:0000256" key="1">
    <source>
        <dbReference type="SAM" id="MobiDB-lite"/>
    </source>
</evidence>
<dbReference type="STRING" id="1431546.CAQU_00150"/>
<dbReference type="InterPro" id="IPR054120">
    <property type="entry name" value="PBPA_dimer"/>
</dbReference>
<reference evidence="5 6" key="1">
    <citation type="submission" date="2014-08" db="EMBL/GenBank/DDBJ databases">
        <title>Complete genome sequence of Corynebacterium aquilae S-613T(T) (=DSM 44791(T)), isolated from the choana of a healthy golden eagle.</title>
        <authorList>
            <person name="Ruckert C."/>
            <person name="Albersmeier A."/>
            <person name="Winkler A."/>
            <person name="Kalinowski J."/>
        </authorList>
    </citation>
    <scope>NUCLEOTIDE SEQUENCE [LARGE SCALE GENOMIC DNA]</scope>
    <source>
        <strain evidence="5 6">S-613</strain>
    </source>
</reference>
<organism evidence="5 6">
    <name type="scientific">Corynebacterium aquilae DSM 44791</name>
    <dbReference type="NCBI Taxonomy" id="1431546"/>
    <lineage>
        <taxon>Bacteria</taxon>
        <taxon>Bacillati</taxon>
        <taxon>Actinomycetota</taxon>
        <taxon>Actinomycetes</taxon>
        <taxon>Mycobacteriales</taxon>
        <taxon>Corynebacteriaceae</taxon>
        <taxon>Corynebacterium</taxon>
    </lineage>
</organism>
<sequence>MNKAIRNTATFALLLVLALLINLTYVQAFTEDKYANSPFNKRQTIELKQTPRGQISAGGLVLAESVQDAAGLYERKYVTDPVAFGPVEGYVSDIYGTAGLEQSYNAVLDGTDPKLGGKSFKDQLLRTKTPGANLELTLNPEVQKVAYNELASRNYEGAVVAIRPSTGEILAMASTPSFNPSKIADNDTAESTWKQLTSDPGAPLLNHATQETLPPGSTFKVITTAAGLEAGYGQGSQLTAAPEITLPGTETTLENYAGMRCGPGDTASLLTAFTLSCNTAFVQMGIDVGAEKLRDMAQRFGVTEKYDLGVPFTPGTVGELADDASVGQSAIGQRDVAMTVLENAVVAATVANHGKRMKPYLVSKISSSDLATVKQFEPEELNQAIDEDVAAQLTELMRSSERHTAGSTGADIASKTGTAEHGEDSRDSNPHAWYIAFGPTEDADVAVAVVVKNGGDRGQAATGGSVAAPIGRAVIAAALSQDRR</sequence>
<dbReference type="Pfam" id="PF21922">
    <property type="entry name" value="PBP_dimer_2"/>
    <property type="match status" value="1"/>
</dbReference>
<dbReference type="PANTHER" id="PTHR30627">
    <property type="entry name" value="PEPTIDOGLYCAN D,D-TRANSPEPTIDASE"/>
    <property type="match status" value="1"/>
</dbReference>
<dbReference type="GO" id="GO:0071972">
    <property type="term" value="F:peptidoglycan L,D-transpeptidase activity"/>
    <property type="evidence" value="ECO:0007669"/>
    <property type="project" value="TreeGrafter"/>
</dbReference>
<feature type="domain" description="Penicillin binding protein A dimerisation" evidence="4">
    <location>
        <begin position="52"/>
        <end position="133"/>
    </location>
</feature>
<dbReference type="GO" id="GO:0071555">
    <property type="term" value="P:cell wall organization"/>
    <property type="evidence" value="ECO:0007669"/>
    <property type="project" value="TreeGrafter"/>
</dbReference>
<dbReference type="GO" id="GO:0005886">
    <property type="term" value="C:plasma membrane"/>
    <property type="evidence" value="ECO:0007669"/>
    <property type="project" value="TreeGrafter"/>
</dbReference>
<dbReference type="Gene3D" id="3.40.710.10">
    <property type="entry name" value="DD-peptidase/beta-lactamase superfamily"/>
    <property type="match status" value="1"/>
</dbReference>
<name>A0A1L7CD35_9CORY</name>
<dbReference type="InterPro" id="IPR012338">
    <property type="entry name" value="Beta-lactam/transpept-like"/>
</dbReference>
<feature type="region of interest" description="Disordered" evidence="1">
    <location>
        <begin position="400"/>
        <end position="433"/>
    </location>
</feature>
<evidence type="ECO:0000256" key="2">
    <source>
        <dbReference type="SAM" id="SignalP"/>
    </source>
</evidence>
<dbReference type="RefSeq" id="WP_075728172.1">
    <property type="nucleotide sequence ID" value="NZ_CP009245.1"/>
</dbReference>
<dbReference type="InterPro" id="IPR001460">
    <property type="entry name" value="PCN-bd_Tpept"/>
</dbReference>
<dbReference type="EMBL" id="CP009245">
    <property type="protein sequence ID" value="APT83762.1"/>
    <property type="molecule type" value="Genomic_DNA"/>
</dbReference>
<evidence type="ECO:0000313" key="6">
    <source>
        <dbReference type="Proteomes" id="UP000185478"/>
    </source>
</evidence>
<dbReference type="Gene3D" id="3.90.1310.10">
    <property type="entry name" value="Penicillin-binding protein 2a (Domain 2)"/>
    <property type="match status" value="1"/>
</dbReference>
<dbReference type="InterPro" id="IPR050515">
    <property type="entry name" value="Beta-lactam/transpept"/>
</dbReference>
<dbReference type="KEGG" id="caqu:CAQU_00150"/>
<protein>
    <submittedName>
        <fullName evidence="5">Penicillin-binding protein</fullName>
    </submittedName>
</protein>